<organism evidence="2 3">
    <name type="scientific">Prevotella multiformis DSM 16608</name>
    <dbReference type="NCBI Taxonomy" id="888743"/>
    <lineage>
        <taxon>Bacteria</taxon>
        <taxon>Pseudomonadati</taxon>
        <taxon>Bacteroidota</taxon>
        <taxon>Bacteroidia</taxon>
        <taxon>Bacteroidales</taxon>
        <taxon>Prevotellaceae</taxon>
        <taxon>Prevotella</taxon>
    </lineage>
</organism>
<evidence type="ECO:0008006" key="4">
    <source>
        <dbReference type="Google" id="ProtNLM"/>
    </source>
</evidence>
<protein>
    <recommendedName>
        <fullName evidence="4">DUF4840 domain-containing protein</fullName>
    </recommendedName>
</protein>
<keyword evidence="3" id="KW-1185">Reference proteome</keyword>
<feature type="chain" id="PRO_5003250395" description="DUF4840 domain-containing protein" evidence="1">
    <location>
        <begin position="19"/>
        <end position="206"/>
    </location>
</feature>
<reference evidence="2 3" key="1">
    <citation type="submission" date="2011-01" db="EMBL/GenBank/DDBJ databases">
        <authorList>
            <person name="Muzny D."/>
            <person name="Qin X."/>
            <person name="Deng J."/>
            <person name="Jiang H."/>
            <person name="Liu Y."/>
            <person name="Qu J."/>
            <person name="Song X.-Z."/>
            <person name="Zhang L."/>
            <person name="Thornton R."/>
            <person name="Coyle M."/>
            <person name="Francisco L."/>
            <person name="Jackson L."/>
            <person name="Javaid M."/>
            <person name="Korchina V."/>
            <person name="Kovar C."/>
            <person name="Mata R."/>
            <person name="Mathew T."/>
            <person name="Ngo R."/>
            <person name="Nguyen L."/>
            <person name="Nguyen N."/>
            <person name="Okwuonu G."/>
            <person name="Ongeri F."/>
            <person name="Pham C."/>
            <person name="Simmons D."/>
            <person name="Wilczek-Boney K."/>
            <person name="Hale W."/>
            <person name="Jakkamsetti A."/>
            <person name="Pham P."/>
            <person name="Ruth R."/>
            <person name="San Lucas F."/>
            <person name="Warren J."/>
            <person name="Zhang J."/>
            <person name="Zhao Z."/>
            <person name="Zhou C."/>
            <person name="Zhu D."/>
            <person name="Lee S."/>
            <person name="Bess C."/>
            <person name="Blankenburg K."/>
            <person name="Forbes L."/>
            <person name="Fu Q."/>
            <person name="Gubbala S."/>
            <person name="Hirani K."/>
            <person name="Jayaseelan J.C."/>
            <person name="Lara F."/>
            <person name="Munidasa M."/>
            <person name="Palculict T."/>
            <person name="Patil S."/>
            <person name="Pu L.-L."/>
            <person name="Saada N."/>
            <person name="Tang L."/>
            <person name="Weissenberger G."/>
            <person name="Zhu Y."/>
            <person name="Hemphill L."/>
            <person name="Shang Y."/>
            <person name="Youmans B."/>
            <person name="Ayvaz T."/>
            <person name="Ross M."/>
            <person name="Santibanez J."/>
            <person name="Aqrawi P."/>
            <person name="Gross S."/>
            <person name="Joshi V."/>
            <person name="Fowler G."/>
            <person name="Nazareth L."/>
            <person name="Reid J."/>
            <person name="Worley K."/>
            <person name="Petrosino J."/>
            <person name="Highlander S."/>
            <person name="Gibbs R."/>
        </authorList>
    </citation>
    <scope>NUCLEOTIDE SEQUENCE [LARGE SCALE GENOMIC DNA]</scope>
    <source>
        <strain evidence="2 3">DSM 16608</strain>
    </source>
</reference>
<dbReference type="Proteomes" id="UP000005697">
    <property type="component" value="Unassembled WGS sequence"/>
</dbReference>
<dbReference type="AlphaFoldDB" id="F0F6J1"/>
<dbReference type="EMBL" id="AEWX01000017">
    <property type="protein sequence ID" value="EGC20273.1"/>
    <property type="molecule type" value="Genomic_DNA"/>
</dbReference>
<comment type="caution">
    <text evidence="2">The sequence shown here is derived from an EMBL/GenBank/DDBJ whole genome shotgun (WGS) entry which is preliminary data.</text>
</comment>
<feature type="signal peptide" evidence="1">
    <location>
        <begin position="1"/>
        <end position="18"/>
    </location>
</feature>
<dbReference type="STRING" id="888743.HMPREF9141_1213"/>
<evidence type="ECO:0000313" key="3">
    <source>
        <dbReference type="Proteomes" id="UP000005697"/>
    </source>
</evidence>
<gene>
    <name evidence="2" type="ORF">HMPREF9141_1213</name>
</gene>
<dbReference type="OrthoDB" id="1071702at2"/>
<proteinExistence type="predicted"/>
<keyword evidence="1" id="KW-0732">Signal</keyword>
<evidence type="ECO:0000313" key="2">
    <source>
        <dbReference type="EMBL" id="EGC20273.1"/>
    </source>
</evidence>
<evidence type="ECO:0000256" key="1">
    <source>
        <dbReference type="SAM" id="SignalP"/>
    </source>
</evidence>
<sequence>MKKIMNAAATAICLFAMAWTAVSCSSDDNHQNSADQMLKNMLGSYEGTLGFSYSTSTISGWTTSWKVDETRIITIDKFPYRTLANGVSKEGSTGTESPLHAALLKVKDAPLKAVIKGIGLSDSNASLTIIPQIKFNVTIDGDTYEMKGYITDDKPMFSSRYTMSNSEMVLEFTVEKLVKVNNAHGTSEVQKDFDRPVTYYLKANKK</sequence>
<dbReference type="RefSeq" id="WP_007368742.1">
    <property type="nucleotide sequence ID" value="NZ_GL872283.1"/>
</dbReference>
<name>F0F6J1_9BACT</name>
<dbReference type="PROSITE" id="PS51257">
    <property type="entry name" value="PROKAR_LIPOPROTEIN"/>
    <property type="match status" value="1"/>
</dbReference>
<accession>F0F6J1</accession>
<dbReference type="HOGENOM" id="CLU_1336528_0_0_10"/>